<dbReference type="VEuPathDB" id="MicrosporidiaDB:EROM_071090"/>
<dbReference type="HOGENOM" id="CLU_727800_0_0_1"/>
<proteinExistence type="predicted"/>
<gene>
    <name evidence="2" type="ordered locus">EROM_071090</name>
</gene>
<feature type="domain" description="Splicing factor SF3a60 /Prp9 subunit C-terminal" evidence="1">
    <location>
        <begin position="274"/>
        <end position="375"/>
    </location>
</feature>
<dbReference type="GO" id="GO:0000398">
    <property type="term" value="P:mRNA splicing, via spliceosome"/>
    <property type="evidence" value="ECO:0007669"/>
    <property type="project" value="InterPro"/>
</dbReference>
<evidence type="ECO:0000259" key="1">
    <source>
        <dbReference type="Pfam" id="PF11931"/>
    </source>
</evidence>
<dbReference type="RefSeq" id="XP_009264857.1">
    <property type="nucleotide sequence ID" value="XM_009266582.1"/>
</dbReference>
<name>I7AF92_ENCRO</name>
<sequence length="375" mass="44546">MTNFDVIKDMDERIVKRQIGILENMERISNWMVEIGKPTSKKDKMVKRYTRSILKRKYKRYRRLGVLNIEEKLEGKIKRLKDFGHYESRALKEVEIVFKDSRLYGAGLELDKIFKKYTDVHLCDDYKKFLKSICKLNVDKSRFRYLEYLNELKEYLSGVIKIKYFGMFRKFMASTPRIIERAEACSFSEVNGVEGVFPKVYCVKCSREISRSVFGYHLKGKRHCKKEREEVLFCGMPVLKAEGLIKKALEILDRERRYSISRLSRKKKRLRSDVPKWLYKREELDISFECDICGYSGYGRDGFDRHFGEDSHRKSVARYGIKYSPALKGITRVGILMKMKDRVEESESYTEEFEDGDGNVFDRRTYEDLKRNNLI</sequence>
<dbReference type="GO" id="GO:0003723">
    <property type="term" value="F:RNA binding"/>
    <property type="evidence" value="ECO:0007669"/>
    <property type="project" value="InterPro"/>
</dbReference>
<dbReference type="EMBL" id="CP003524">
    <property type="protein sequence ID" value="AFN83360.1"/>
    <property type="molecule type" value="Genomic_DNA"/>
</dbReference>
<dbReference type="InterPro" id="IPR024598">
    <property type="entry name" value="SF3a60/Prp9_C"/>
</dbReference>
<dbReference type="GO" id="GO:0005681">
    <property type="term" value="C:spliceosomal complex"/>
    <property type="evidence" value="ECO:0007669"/>
    <property type="project" value="InterPro"/>
</dbReference>
<dbReference type="OrthoDB" id="2189371at2759"/>
<reference evidence="2 3" key="1">
    <citation type="journal article" date="2012" name="Proc. Natl. Acad. Sci. U.S.A.">
        <title>Gain and loss of multiple functionally related, horizontally transferred genes in the reduced genomes of two microsporidian parasites.</title>
        <authorList>
            <person name="Pombert J.-F."/>
            <person name="Selman M."/>
            <person name="Burki F."/>
            <person name="Bardell F.T."/>
            <person name="Farinelli L."/>
            <person name="Solter L.F."/>
            <person name="Whitman D.W."/>
            <person name="Weiss L.M."/>
            <person name="Corradi N."/>
            <person name="Keeling P.J."/>
        </authorList>
    </citation>
    <scope>NUCLEOTIDE SEQUENCE [LARGE SCALE GENOMIC DNA]</scope>
    <source>
        <strain evidence="2 3">SJ-2008</strain>
    </source>
</reference>
<organism evidence="2 3">
    <name type="scientific">Encephalitozoon romaleae (strain SJ-2008)</name>
    <name type="common">Microsporidian parasite</name>
    <dbReference type="NCBI Taxonomy" id="1178016"/>
    <lineage>
        <taxon>Eukaryota</taxon>
        <taxon>Fungi</taxon>
        <taxon>Fungi incertae sedis</taxon>
        <taxon>Microsporidia</taxon>
        <taxon>Unikaryonidae</taxon>
        <taxon>Encephalitozoon</taxon>
    </lineage>
</organism>
<dbReference type="Pfam" id="PF11931">
    <property type="entry name" value="SF3a60_Prp9_C"/>
    <property type="match status" value="1"/>
</dbReference>
<dbReference type="KEGG" id="ero:EROM_071090"/>
<dbReference type="Proteomes" id="UP000010094">
    <property type="component" value="Chromosome VII"/>
</dbReference>
<evidence type="ECO:0000313" key="3">
    <source>
        <dbReference type="Proteomes" id="UP000010094"/>
    </source>
</evidence>
<evidence type="ECO:0000313" key="2">
    <source>
        <dbReference type="EMBL" id="AFN83360.1"/>
    </source>
</evidence>
<dbReference type="GeneID" id="20521669"/>
<protein>
    <submittedName>
        <fullName evidence="2">Splicing factor 3a subunit 3</fullName>
    </submittedName>
</protein>
<dbReference type="AlphaFoldDB" id="I7AF92"/>
<keyword evidence="3" id="KW-1185">Reference proteome</keyword>
<accession>I7AF92</accession>